<dbReference type="CDD" id="cd12148">
    <property type="entry name" value="fungal_TF_MHR"/>
    <property type="match status" value="1"/>
</dbReference>
<dbReference type="RefSeq" id="XP_058326908.1">
    <property type="nucleotide sequence ID" value="XM_058478578.1"/>
</dbReference>
<evidence type="ECO:0000313" key="2">
    <source>
        <dbReference type="Proteomes" id="UP001150941"/>
    </source>
</evidence>
<proteinExistence type="predicted"/>
<evidence type="ECO:0000313" key="1">
    <source>
        <dbReference type="EMBL" id="KAJ5220078.1"/>
    </source>
</evidence>
<keyword evidence="2" id="KW-1185">Reference proteome</keyword>
<accession>A0A9W9NHU4</accession>
<reference evidence="1" key="1">
    <citation type="submission" date="2022-11" db="EMBL/GenBank/DDBJ databases">
        <authorList>
            <person name="Petersen C."/>
        </authorList>
    </citation>
    <scope>NUCLEOTIDE SEQUENCE</scope>
    <source>
        <strain evidence="1">IBT 19713</strain>
    </source>
</reference>
<protein>
    <submittedName>
        <fullName evidence="1">Uncharacterized protein</fullName>
    </submittedName>
</protein>
<dbReference type="AlphaFoldDB" id="A0A9W9NHU4"/>
<reference evidence="1" key="2">
    <citation type="journal article" date="2023" name="IMA Fungus">
        <title>Comparative genomic study of the Penicillium genus elucidates a diverse pangenome and 15 lateral gene transfer events.</title>
        <authorList>
            <person name="Petersen C."/>
            <person name="Sorensen T."/>
            <person name="Nielsen M.R."/>
            <person name="Sondergaard T.E."/>
            <person name="Sorensen J.L."/>
            <person name="Fitzpatrick D.A."/>
            <person name="Frisvad J.C."/>
            <person name="Nielsen K.L."/>
        </authorList>
    </citation>
    <scope>NUCLEOTIDE SEQUENCE</scope>
    <source>
        <strain evidence="1">IBT 19713</strain>
    </source>
</reference>
<gene>
    <name evidence="1" type="ORF">N7468_009282</name>
</gene>
<dbReference type="GeneID" id="83205881"/>
<dbReference type="EMBL" id="JAPQKS010000007">
    <property type="protein sequence ID" value="KAJ5220078.1"/>
    <property type="molecule type" value="Genomic_DNA"/>
</dbReference>
<sequence length="135" mass="15123">MAHFRSCYYDIVTLIKEHGSFTQWGPRSSPFRVVEKNSLNTPASTNTTSSSEASFHTTTILSLWQRFLERVDPVLKMIHVPTTQQKIVDVATARVTGGIEMQALIGSICYSAVVTTSVDECWHEFGRGREEILGE</sequence>
<comment type="caution">
    <text evidence="1">The sequence shown here is derived from an EMBL/GenBank/DDBJ whole genome shotgun (WGS) entry which is preliminary data.</text>
</comment>
<name>A0A9W9NHU4_9EURO</name>
<organism evidence="1 2">
    <name type="scientific">Penicillium chermesinum</name>
    <dbReference type="NCBI Taxonomy" id="63820"/>
    <lineage>
        <taxon>Eukaryota</taxon>
        <taxon>Fungi</taxon>
        <taxon>Dikarya</taxon>
        <taxon>Ascomycota</taxon>
        <taxon>Pezizomycotina</taxon>
        <taxon>Eurotiomycetes</taxon>
        <taxon>Eurotiomycetidae</taxon>
        <taxon>Eurotiales</taxon>
        <taxon>Aspergillaceae</taxon>
        <taxon>Penicillium</taxon>
    </lineage>
</organism>
<dbReference type="Proteomes" id="UP001150941">
    <property type="component" value="Unassembled WGS sequence"/>
</dbReference>
<dbReference type="OrthoDB" id="2269373at2759"/>